<name>A0ABV6VH69_9ACTN</name>
<dbReference type="EC" id="3.5.1.28" evidence="1"/>
<organism evidence="1 2">
    <name type="scientific">Streptacidiphilus alkalitolerans</name>
    <dbReference type="NCBI Taxonomy" id="3342712"/>
    <lineage>
        <taxon>Bacteria</taxon>
        <taxon>Bacillati</taxon>
        <taxon>Actinomycetota</taxon>
        <taxon>Actinomycetes</taxon>
        <taxon>Kitasatosporales</taxon>
        <taxon>Streptomycetaceae</taxon>
        <taxon>Streptacidiphilus</taxon>
    </lineage>
</organism>
<evidence type="ECO:0000313" key="2">
    <source>
        <dbReference type="Proteomes" id="UP001592582"/>
    </source>
</evidence>
<dbReference type="GO" id="GO:0008745">
    <property type="term" value="F:N-acetylmuramoyl-L-alanine amidase activity"/>
    <property type="evidence" value="ECO:0007669"/>
    <property type="project" value="UniProtKB-EC"/>
</dbReference>
<dbReference type="EMBL" id="JBHEZX010000014">
    <property type="protein sequence ID" value="MFC1413095.1"/>
    <property type="molecule type" value="Genomic_DNA"/>
</dbReference>
<dbReference type="Pfam" id="PF01520">
    <property type="entry name" value="Amidase_3"/>
    <property type="match status" value="1"/>
</dbReference>
<evidence type="ECO:0000313" key="1">
    <source>
        <dbReference type="EMBL" id="MFC1413095.1"/>
    </source>
</evidence>
<dbReference type="CDD" id="cd02696">
    <property type="entry name" value="MurNAc-LAA"/>
    <property type="match status" value="1"/>
</dbReference>
<protein>
    <submittedName>
        <fullName evidence="1">N-acetylmuramoyl-L-alanine amidase</fullName>
        <ecNumber evidence="1">3.5.1.28</ecNumber>
    </submittedName>
</protein>
<keyword evidence="2" id="KW-1185">Reference proteome</keyword>
<dbReference type="InterPro" id="IPR002508">
    <property type="entry name" value="MurNAc-LAA_cat"/>
</dbReference>
<dbReference type="InterPro" id="IPR050695">
    <property type="entry name" value="N-acetylmuramoyl_amidase_3"/>
</dbReference>
<dbReference type="PANTHER" id="PTHR30404">
    <property type="entry name" value="N-ACETYLMURAMOYL-L-ALANINE AMIDASE"/>
    <property type="match status" value="1"/>
</dbReference>
<proteinExistence type="predicted"/>
<dbReference type="SUPFAM" id="SSF53187">
    <property type="entry name" value="Zn-dependent exopeptidases"/>
    <property type="match status" value="1"/>
</dbReference>
<gene>
    <name evidence="1" type="ORF">ACEZDG_27895</name>
</gene>
<dbReference type="SMART" id="SM00646">
    <property type="entry name" value="Ami_3"/>
    <property type="match status" value="1"/>
</dbReference>
<dbReference type="PANTHER" id="PTHR30404:SF0">
    <property type="entry name" value="N-ACETYLMURAMOYL-L-ALANINE AMIDASE AMIC"/>
    <property type="match status" value="1"/>
</dbReference>
<reference evidence="1 2" key="1">
    <citation type="submission" date="2024-09" db="EMBL/GenBank/DDBJ databases">
        <authorList>
            <person name="Lee S.D."/>
        </authorList>
    </citation>
    <scope>NUCLEOTIDE SEQUENCE [LARGE SCALE GENOMIC DNA]</scope>
    <source>
        <strain evidence="1 2">N1-1</strain>
    </source>
</reference>
<keyword evidence="1" id="KW-0378">Hydrolase</keyword>
<accession>A0ABV6VH69</accession>
<dbReference type="Proteomes" id="UP001592582">
    <property type="component" value="Unassembled WGS sequence"/>
</dbReference>
<sequence length="341" mass="34161">MPSEHPLDKYDAPQPGRRGMRTATVAVVLAAMVPLSFAGWLGWQAVAGDGGGKHSTADAAGAPTGAPALGGQSSAPAAAGGSAGAATGGATSLTPTPLPSPTQKAKPLAPTPGAGKVLAGKTIVIDPGHNPGNVHYTSKINARVNIGNGSTDCDTTGTSTNAGYSEANFTLDVARRVRTILQAEGAKVVFTQDGDRAWGPCVTERAAIGNAAHADAAISIHGDGAGASDHGFHVILPAGVDQGAADNLAIVAPSRTLGLDVRSAFHGATAEPFANYINGGTGLDTRSDLGGLNMSKVPKVFIECGNMRNATDAARMTSASWRQLAAKGIAAGLTAFTEKAR</sequence>
<dbReference type="Gene3D" id="3.40.630.40">
    <property type="entry name" value="Zn-dependent exopeptidases"/>
    <property type="match status" value="1"/>
</dbReference>
<comment type="caution">
    <text evidence="1">The sequence shown here is derived from an EMBL/GenBank/DDBJ whole genome shotgun (WGS) entry which is preliminary data.</text>
</comment>